<evidence type="ECO:0000313" key="2">
    <source>
        <dbReference type="Proteomes" id="UP000691718"/>
    </source>
</evidence>
<dbReference type="AlphaFoldDB" id="A0A8S3XDP5"/>
<name>A0A8S3XDP5_PARAO</name>
<comment type="caution">
    <text evidence="1">The sequence shown here is derived from an EMBL/GenBank/DDBJ whole genome shotgun (WGS) entry which is preliminary data.</text>
</comment>
<dbReference type="EMBL" id="CAJQZP010001129">
    <property type="protein sequence ID" value="CAG5019372.1"/>
    <property type="molecule type" value="Genomic_DNA"/>
</dbReference>
<proteinExistence type="predicted"/>
<accession>A0A8S3XDP5</accession>
<organism evidence="1 2">
    <name type="scientific">Parnassius apollo</name>
    <name type="common">Apollo butterfly</name>
    <name type="synonym">Papilio apollo</name>
    <dbReference type="NCBI Taxonomy" id="110799"/>
    <lineage>
        <taxon>Eukaryota</taxon>
        <taxon>Metazoa</taxon>
        <taxon>Ecdysozoa</taxon>
        <taxon>Arthropoda</taxon>
        <taxon>Hexapoda</taxon>
        <taxon>Insecta</taxon>
        <taxon>Pterygota</taxon>
        <taxon>Neoptera</taxon>
        <taxon>Endopterygota</taxon>
        <taxon>Lepidoptera</taxon>
        <taxon>Glossata</taxon>
        <taxon>Ditrysia</taxon>
        <taxon>Papilionoidea</taxon>
        <taxon>Papilionidae</taxon>
        <taxon>Parnassiinae</taxon>
        <taxon>Parnassini</taxon>
        <taxon>Parnassius</taxon>
        <taxon>Parnassius</taxon>
    </lineage>
</organism>
<gene>
    <name evidence="1" type="ORF">PAPOLLO_LOCUS17052</name>
</gene>
<reference evidence="1" key="1">
    <citation type="submission" date="2021-04" db="EMBL/GenBank/DDBJ databases">
        <authorList>
            <person name="Tunstrom K."/>
        </authorList>
    </citation>
    <scope>NUCLEOTIDE SEQUENCE</scope>
</reference>
<sequence>MVAALHASRKDHEDVHSFLVRYVFTTATMPDEQALAQRLLNDVTHEPQKIKAALLQEKEITSTGGGSYKSILTQQDVQILAMVAPQVQPLQNPFNDAAFYFGDTELISEDMQTVLTVNDVNQDDSANMDNHQTLLTNNYMEQNSDKPHTITSNTKDNHQTHLANNYVEQNIDKPHTITSNTKGICFILLFNNGTLWNELLI</sequence>
<dbReference type="Proteomes" id="UP000691718">
    <property type="component" value="Unassembled WGS sequence"/>
</dbReference>
<keyword evidence="2" id="KW-1185">Reference proteome</keyword>
<protein>
    <submittedName>
        <fullName evidence="1">(apollo) hypothetical protein</fullName>
    </submittedName>
</protein>
<dbReference type="OrthoDB" id="6927990at2759"/>
<evidence type="ECO:0000313" key="1">
    <source>
        <dbReference type="EMBL" id="CAG5019372.1"/>
    </source>
</evidence>